<keyword evidence="1" id="KW-0472">Membrane</keyword>
<dbReference type="Proteomes" id="UP000005012">
    <property type="component" value="Chromosome"/>
</dbReference>
<organism evidence="2 3">
    <name type="scientific">Providencia stuartii (strain MRSN 2154)</name>
    <dbReference type="NCBI Taxonomy" id="1157951"/>
    <lineage>
        <taxon>Bacteria</taxon>
        <taxon>Pseudomonadati</taxon>
        <taxon>Pseudomonadota</taxon>
        <taxon>Gammaproteobacteria</taxon>
        <taxon>Enterobacterales</taxon>
        <taxon>Morganellaceae</taxon>
        <taxon>Providencia</taxon>
    </lineage>
</organism>
<keyword evidence="1" id="KW-1133">Transmembrane helix</keyword>
<evidence type="ECO:0000256" key="1">
    <source>
        <dbReference type="SAM" id="Phobius"/>
    </source>
</evidence>
<accession>A0A140NRN6</accession>
<dbReference type="KEGG" id="psi:S70_18860"/>
<evidence type="ECO:0000313" key="2">
    <source>
        <dbReference type="EMBL" id="AFH95571.1"/>
    </source>
</evidence>
<dbReference type="PATRIC" id="fig|1157951.4.peg.3783"/>
<gene>
    <name evidence="2" type="ordered locus">S70_18860</name>
</gene>
<protein>
    <submittedName>
        <fullName evidence="2">Uncharacterized protein</fullName>
    </submittedName>
</protein>
<proteinExistence type="predicted"/>
<dbReference type="AlphaFoldDB" id="A0A140NRN6"/>
<name>A0A140NRN6_PROSM</name>
<reference evidence="2 3" key="1">
    <citation type="journal article" date="2012" name="J. Bacteriol.">
        <title>Complete Genome Sequence of Providencia stuartii Clinical Isolate MRSN 2154.</title>
        <authorList>
            <person name="Clifford R.J."/>
            <person name="Hang J."/>
            <person name="Riley M.C."/>
            <person name="Onmus-Leone F."/>
            <person name="Kuschner R.A."/>
            <person name="Lesho E.P."/>
            <person name="Waterman P.E."/>
        </authorList>
    </citation>
    <scope>NUCLEOTIDE SEQUENCE [LARGE SCALE GENOMIC DNA]</scope>
    <source>
        <strain evidence="2 3">MRSN 2154</strain>
    </source>
</reference>
<feature type="transmembrane region" description="Helical" evidence="1">
    <location>
        <begin position="6"/>
        <end position="26"/>
    </location>
</feature>
<dbReference type="EMBL" id="CP003488">
    <property type="protein sequence ID" value="AFH95571.1"/>
    <property type="molecule type" value="Genomic_DNA"/>
</dbReference>
<keyword evidence="1" id="KW-0812">Transmembrane</keyword>
<evidence type="ECO:0000313" key="3">
    <source>
        <dbReference type="Proteomes" id="UP000005012"/>
    </source>
</evidence>
<dbReference type="HOGENOM" id="CLU_2864327_0_0_6"/>
<reference evidence="3" key="2">
    <citation type="submission" date="2012-04" db="EMBL/GenBank/DDBJ databases">
        <title>Complete genome sequence of Providencia stuartii clinical isolate MRSN 2154.</title>
        <authorList>
            <person name="Clifford R.J."/>
            <person name="Hang J."/>
            <person name="Riley M.C."/>
            <person name="Onmus-Leone F."/>
            <person name="Kuschner R.A."/>
            <person name="Lesho E.P."/>
            <person name="Waterman P.E."/>
        </authorList>
    </citation>
    <scope>NUCLEOTIDE SEQUENCE [LARGE SCALE GENOMIC DNA]</scope>
    <source>
        <strain evidence="3">MRSN 2154</strain>
    </source>
</reference>
<feature type="transmembrane region" description="Helical" evidence="1">
    <location>
        <begin position="38"/>
        <end position="60"/>
    </location>
</feature>
<sequence>MADLGAALFTAFIVSFISFTAIALYMDHKYKGDTSMSGCLYSFFASFFIPLIIFVTVFLYNFSL</sequence>